<feature type="transmembrane region" description="Helical" evidence="1">
    <location>
        <begin position="12"/>
        <end position="30"/>
    </location>
</feature>
<gene>
    <name evidence="2" type="ORF">BKA15_002159</name>
</gene>
<sequence>MITNDDIGWLRARWPTAAAVVLLLVTLALLDATQRGTGQTDSIVQPWVVLAAGLVYPVVGLGRRVLRDGRTVLVQSLGLLVFAGVTLLGYAAGPFTAYVVAAGLIAHAGWDAVHHRRNAVVWRWYAELCAVYDLLLATAVLTAATL</sequence>
<evidence type="ECO:0000256" key="1">
    <source>
        <dbReference type="SAM" id="Phobius"/>
    </source>
</evidence>
<organism evidence="2 3">
    <name type="scientific">Microlunatus parietis</name>
    <dbReference type="NCBI Taxonomy" id="682979"/>
    <lineage>
        <taxon>Bacteria</taxon>
        <taxon>Bacillati</taxon>
        <taxon>Actinomycetota</taxon>
        <taxon>Actinomycetes</taxon>
        <taxon>Propionibacteriales</taxon>
        <taxon>Propionibacteriaceae</taxon>
        <taxon>Microlunatus</taxon>
    </lineage>
</organism>
<keyword evidence="1" id="KW-1133">Transmembrane helix</keyword>
<reference evidence="2 3" key="1">
    <citation type="submission" date="2020-07" db="EMBL/GenBank/DDBJ databases">
        <title>Sequencing the genomes of 1000 actinobacteria strains.</title>
        <authorList>
            <person name="Klenk H.-P."/>
        </authorList>
    </citation>
    <scope>NUCLEOTIDE SEQUENCE [LARGE SCALE GENOMIC DNA]</scope>
    <source>
        <strain evidence="2 3">DSM 22083</strain>
    </source>
</reference>
<protein>
    <submittedName>
        <fullName evidence="2">Uncharacterized protein</fullName>
    </submittedName>
</protein>
<proteinExistence type="predicted"/>
<keyword evidence="1" id="KW-0472">Membrane</keyword>
<evidence type="ECO:0000313" key="3">
    <source>
        <dbReference type="Proteomes" id="UP000569914"/>
    </source>
</evidence>
<keyword evidence="3" id="KW-1185">Reference proteome</keyword>
<feature type="transmembrane region" description="Helical" evidence="1">
    <location>
        <begin position="42"/>
        <end position="59"/>
    </location>
</feature>
<dbReference type="EMBL" id="JACCBU010000001">
    <property type="protein sequence ID" value="NYE70830.1"/>
    <property type="molecule type" value="Genomic_DNA"/>
</dbReference>
<accession>A0A7Y9LBN4</accession>
<comment type="caution">
    <text evidence="2">The sequence shown here is derived from an EMBL/GenBank/DDBJ whole genome shotgun (WGS) entry which is preliminary data.</text>
</comment>
<keyword evidence="1" id="KW-0812">Transmembrane</keyword>
<evidence type="ECO:0000313" key="2">
    <source>
        <dbReference type="EMBL" id="NYE70830.1"/>
    </source>
</evidence>
<dbReference type="AlphaFoldDB" id="A0A7Y9LBN4"/>
<feature type="transmembrane region" description="Helical" evidence="1">
    <location>
        <begin position="125"/>
        <end position="144"/>
    </location>
</feature>
<dbReference type="Proteomes" id="UP000569914">
    <property type="component" value="Unassembled WGS sequence"/>
</dbReference>
<name>A0A7Y9LBN4_9ACTN</name>
<dbReference type="RefSeq" id="WP_179750578.1">
    <property type="nucleotide sequence ID" value="NZ_JACCBU010000001.1"/>
</dbReference>